<dbReference type="AlphaFoldDB" id="A0A9P7VNS9"/>
<evidence type="ECO:0000313" key="3">
    <source>
        <dbReference type="Proteomes" id="UP000812287"/>
    </source>
</evidence>
<organism evidence="2 3">
    <name type="scientific">Guyanagaster necrorhizus</name>
    <dbReference type="NCBI Taxonomy" id="856835"/>
    <lineage>
        <taxon>Eukaryota</taxon>
        <taxon>Fungi</taxon>
        <taxon>Dikarya</taxon>
        <taxon>Basidiomycota</taxon>
        <taxon>Agaricomycotina</taxon>
        <taxon>Agaricomycetes</taxon>
        <taxon>Agaricomycetidae</taxon>
        <taxon>Agaricales</taxon>
        <taxon>Marasmiineae</taxon>
        <taxon>Physalacriaceae</taxon>
        <taxon>Guyanagaster</taxon>
    </lineage>
</organism>
<feature type="region of interest" description="Disordered" evidence="1">
    <location>
        <begin position="177"/>
        <end position="205"/>
    </location>
</feature>
<protein>
    <submittedName>
        <fullName evidence="2">Uncharacterized protein</fullName>
    </submittedName>
</protein>
<accession>A0A9P7VNS9</accession>
<dbReference type="GeneID" id="66099844"/>
<dbReference type="RefSeq" id="XP_043036791.1">
    <property type="nucleotide sequence ID" value="XM_043177557.1"/>
</dbReference>
<evidence type="ECO:0000256" key="1">
    <source>
        <dbReference type="SAM" id="MobiDB-lite"/>
    </source>
</evidence>
<dbReference type="Proteomes" id="UP000812287">
    <property type="component" value="Unassembled WGS sequence"/>
</dbReference>
<proteinExistence type="predicted"/>
<name>A0A9P7VNS9_9AGAR</name>
<feature type="compositionally biased region" description="Polar residues" evidence="1">
    <location>
        <begin position="188"/>
        <end position="197"/>
    </location>
</feature>
<evidence type="ECO:0000313" key="2">
    <source>
        <dbReference type="EMBL" id="KAG7443291.1"/>
    </source>
</evidence>
<comment type="caution">
    <text evidence="2">The sequence shown here is derived from an EMBL/GenBank/DDBJ whole genome shotgun (WGS) entry which is preliminary data.</text>
</comment>
<keyword evidence="3" id="KW-1185">Reference proteome</keyword>
<dbReference type="EMBL" id="MU250546">
    <property type="protein sequence ID" value="KAG7443291.1"/>
    <property type="molecule type" value="Genomic_DNA"/>
</dbReference>
<reference evidence="2" key="1">
    <citation type="submission" date="2020-11" db="EMBL/GenBank/DDBJ databases">
        <title>Adaptations for nitrogen fixation in a non-lichenized fungal sporocarp promotes dispersal by wood-feeding termites.</title>
        <authorList>
            <consortium name="DOE Joint Genome Institute"/>
            <person name="Koch R.A."/>
            <person name="Yoon G."/>
            <person name="Arayal U."/>
            <person name="Lail K."/>
            <person name="Amirebrahimi M."/>
            <person name="Labutti K."/>
            <person name="Lipzen A."/>
            <person name="Riley R."/>
            <person name="Barry K."/>
            <person name="Henrissat B."/>
            <person name="Grigoriev I.V."/>
            <person name="Herr J.R."/>
            <person name="Aime M.C."/>
        </authorList>
    </citation>
    <scope>NUCLEOTIDE SEQUENCE</scope>
    <source>
        <strain evidence="2">MCA 3950</strain>
    </source>
</reference>
<gene>
    <name evidence="2" type="ORF">BT62DRAFT_1009500</name>
</gene>
<sequence>MGAKLLHRVFLNLTFLPRPLLFNFRQLLGVSWPLLLTDLRGAYYLREDRANTTFQAPPLPMSNVLFSWSLNKISRVGVRAVTLPGDREKYQSSPKPYFFRLNACFSRKWYLDVFGFIGDSTTPRFTFIHRLQQGRRKSRISRLNGHQRWCNIKSEGHPFVLSWILLAPRTISESARQRQTVPRLGSPLANSGVNATPTRGEKTARTLRRPEHLQSFMNLTRSYTILYTGIDPGNVFVNHLSCPSERSTEDVIGYYSTTIWQPGNSEKKATFSLRLFLSPVLKEQWGPVPSLMAGPELLVSGAIPPNPLAALYFSIILDWDLIEFVILAVPKVLLISYSVALPSLTPMEENSLLNRQASRSFPAFDFLCKTHVNLHPLYDPFYDR</sequence>